<reference evidence="1" key="1">
    <citation type="submission" date="2022-07" db="EMBL/GenBank/DDBJ databases">
        <title>Genome Sequence of Phlebia brevispora.</title>
        <authorList>
            <person name="Buettner E."/>
        </authorList>
    </citation>
    <scope>NUCLEOTIDE SEQUENCE</scope>
    <source>
        <strain evidence="1">MPL23</strain>
    </source>
</reference>
<dbReference type="EMBL" id="JANHOG010001538">
    <property type="protein sequence ID" value="KAJ3535444.1"/>
    <property type="molecule type" value="Genomic_DNA"/>
</dbReference>
<evidence type="ECO:0000313" key="1">
    <source>
        <dbReference type="EMBL" id="KAJ3535444.1"/>
    </source>
</evidence>
<gene>
    <name evidence="1" type="ORF">NM688_g6977</name>
</gene>
<sequence>MPPKRKRAEQATTATTRTRTSTRKMTPASTEGDASGSAEPIAEVRRRYYVFVHDVYLPLDPSSSPLPQRSATSVLLRTRRNLAFSFRCVAGSSVLVAGVALYWLVASATPLPRASSLKLMKLTSLFFCCSSHAQPYSDEPSPSLAKASNEISASASSANDTVKAKPAKSSRPTEADPFSPERATELFNKYTEPDDTSVIGVDGFLKLCNDAGIAMDGPLPILLHWQLNAEDMMKIKKSEWDEGMAGLQIASLPTLSIALHDLEDLLILDHPPVEAPSRGLSHPEEEERRVVYKRVRNIEMDTATAFWSVLLLPRYPLMQDILDFINEKKDTYKGVNKDLWLMVLEFCRTISPTLQDYDTDGAWPTMLDDFVTWKRSQVSGNGKAFVQA</sequence>
<name>A0ACC1SAD0_9APHY</name>
<protein>
    <submittedName>
        <fullName evidence="1">Uncharacterized protein</fullName>
    </submittedName>
</protein>
<proteinExistence type="predicted"/>
<keyword evidence="2" id="KW-1185">Reference proteome</keyword>
<accession>A0ACC1SAD0</accession>
<evidence type="ECO:0000313" key="2">
    <source>
        <dbReference type="Proteomes" id="UP001148662"/>
    </source>
</evidence>
<organism evidence="1 2">
    <name type="scientific">Phlebia brevispora</name>
    <dbReference type="NCBI Taxonomy" id="194682"/>
    <lineage>
        <taxon>Eukaryota</taxon>
        <taxon>Fungi</taxon>
        <taxon>Dikarya</taxon>
        <taxon>Basidiomycota</taxon>
        <taxon>Agaricomycotina</taxon>
        <taxon>Agaricomycetes</taxon>
        <taxon>Polyporales</taxon>
        <taxon>Meruliaceae</taxon>
        <taxon>Phlebia</taxon>
    </lineage>
</organism>
<comment type="caution">
    <text evidence="1">The sequence shown here is derived from an EMBL/GenBank/DDBJ whole genome shotgun (WGS) entry which is preliminary data.</text>
</comment>
<dbReference type="Proteomes" id="UP001148662">
    <property type="component" value="Unassembled WGS sequence"/>
</dbReference>